<reference evidence="2" key="1">
    <citation type="submission" date="2022-07" db="EMBL/GenBank/DDBJ databases">
        <title>FELIX.</title>
        <authorList>
            <person name="Wan K.H."/>
            <person name="Park S."/>
            <person name="Lawrence Q."/>
            <person name="Eichenberger J.P."/>
            <person name="Booth B.W."/>
            <person name="Piaggio A.J."/>
            <person name="Chandler J.C."/>
            <person name="Franklin A.B."/>
            <person name="Celniker S.E."/>
        </authorList>
    </citation>
    <scope>NUCLEOTIDE SEQUENCE</scope>
    <source>
        <strain evidence="2">QA-1986 374</strain>
    </source>
</reference>
<accession>A0ABY5JQD6</accession>
<feature type="domain" description="Hydantoinase B/oxoprolinase" evidence="1">
    <location>
        <begin position="41"/>
        <end position="616"/>
    </location>
</feature>
<dbReference type="PANTHER" id="PTHR11365">
    <property type="entry name" value="5-OXOPROLINASE RELATED"/>
    <property type="match status" value="1"/>
</dbReference>
<keyword evidence="3" id="KW-1185">Reference proteome</keyword>
<evidence type="ECO:0000313" key="3">
    <source>
        <dbReference type="Proteomes" id="UP001059773"/>
    </source>
</evidence>
<dbReference type="RefSeq" id="WP_256707759.1">
    <property type="nucleotide sequence ID" value="NZ_CP101914.1"/>
</dbReference>
<dbReference type="Proteomes" id="UP001059773">
    <property type="component" value="Chromosome"/>
</dbReference>
<evidence type="ECO:0000313" key="2">
    <source>
        <dbReference type="EMBL" id="UUI02523.1"/>
    </source>
</evidence>
<proteinExistence type="predicted"/>
<dbReference type="EMBL" id="CP101914">
    <property type="protein sequence ID" value="UUI02523.1"/>
    <property type="molecule type" value="Genomic_DNA"/>
</dbReference>
<protein>
    <submittedName>
        <fullName evidence="2">Hydantoinase B/oxoprolinase family protein</fullName>
    </submittedName>
</protein>
<dbReference type="InterPro" id="IPR003692">
    <property type="entry name" value="Hydantoinase_B"/>
</dbReference>
<name>A0ABY5JQD6_9BACI</name>
<sequence length="730" mass="81868">MNEAVENKSMTFKEQLLENDRKFRETGCYAGITELTCREDDPLRYESLHTKLRSMSIAAREMARSISASPGVREVGEMVVALYTPEGDAISLSTGIMVHVHTMSRFIKWMIQNGYEESPGICPGDIFANNDAFIGTVQVPDVMVVVPIFHNDELIGWAGTVAHELEVGGITPGGDVYLAQERFTEGLFVCAEKVGENDEFRRDYMIRLERNLRMPIYWMFDDKAKLAANLELRDQVKELIDEVGLDYYKRATREFIEEGRRSQLSRVKQLMVPGRYRGHTFYGHLTEGKPGILPLGDENLLYSIPLELDVGGDGHMHLDFEGTGSWGYHSMNCTPAGMDGGLFVTLTQSMNYEGKVNDGAWLATDMNLPLGTWTNPDRHTVATATSWALLLPAFGIFQRLLSRGFVSRGFKEEVFVGQVNSPMVEMGGQSQYGSQFGMAMFECSAAGSGALGIKDGIDNGYVGWNPESDMGNMEVWEQGIPMLYLGRSITADSGGVGRHRGGTAFTSLWLVHNTDEVTIATSEHSSRVFDNAGMCGGYPAPTAQRHFTVRDSNMKQLIEEQKPLPHSLGSDPYMTDLERLVEGEHKEVEGPHIDKPLQSGDLFAHSYNGGGGYGDPIERDPLEIVRDVENGYVTAEIAQSAHAVVLDYDEKRKTWSVNTTATEERREEVRKNRLRKAIPVEDWIESERNRVSEGDFVTEVRKMYQDTMNISNRFAKEFREFWNLPEDFTM</sequence>
<dbReference type="InterPro" id="IPR045079">
    <property type="entry name" value="Oxoprolinase-like"/>
</dbReference>
<evidence type="ECO:0000259" key="1">
    <source>
        <dbReference type="Pfam" id="PF02538"/>
    </source>
</evidence>
<dbReference type="Pfam" id="PF02538">
    <property type="entry name" value="Hydantoinase_B"/>
    <property type="match status" value="1"/>
</dbReference>
<organism evidence="2 3">
    <name type="scientific">Oceanobacillus jeddahense</name>
    <dbReference type="NCBI Taxonomy" id="1462527"/>
    <lineage>
        <taxon>Bacteria</taxon>
        <taxon>Bacillati</taxon>
        <taxon>Bacillota</taxon>
        <taxon>Bacilli</taxon>
        <taxon>Bacillales</taxon>
        <taxon>Bacillaceae</taxon>
        <taxon>Oceanobacillus</taxon>
    </lineage>
</organism>
<gene>
    <name evidence="2" type="ORF">NP439_21180</name>
</gene>
<dbReference type="PANTHER" id="PTHR11365:SF23">
    <property type="entry name" value="HYPOTHETICAL 5-OXOPROLINASE (EUROFUNG)-RELATED"/>
    <property type="match status" value="1"/>
</dbReference>